<accession>A0ABQ5U7D1</accession>
<evidence type="ECO:0000256" key="9">
    <source>
        <dbReference type="SAM" id="MobiDB-lite"/>
    </source>
</evidence>
<comment type="similarity">
    <text evidence="2">Belongs to the PpiC/parvulin rotamase family.</text>
</comment>
<dbReference type="InterPro" id="IPR050245">
    <property type="entry name" value="PrsA_foldase"/>
</dbReference>
<gene>
    <name evidence="11" type="ORF">GCM10007924_32660</name>
</gene>
<comment type="catalytic activity">
    <reaction evidence="1">
        <text>[protein]-peptidylproline (omega=180) = [protein]-peptidylproline (omega=0)</text>
        <dbReference type="Rhea" id="RHEA:16237"/>
        <dbReference type="Rhea" id="RHEA-COMP:10747"/>
        <dbReference type="Rhea" id="RHEA-COMP:10748"/>
        <dbReference type="ChEBI" id="CHEBI:83833"/>
        <dbReference type="ChEBI" id="CHEBI:83834"/>
        <dbReference type="EC" id="5.2.1.8"/>
    </reaction>
</comment>
<evidence type="ECO:0000256" key="4">
    <source>
        <dbReference type="ARBA" id="ARBA00018370"/>
    </source>
</evidence>
<evidence type="ECO:0000259" key="10">
    <source>
        <dbReference type="PROSITE" id="PS50198"/>
    </source>
</evidence>
<dbReference type="InterPro" id="IPR000297">
    <property type="entry name" value="PPIase_PpiC"/>
</dbReference>
<keyword evidence="5 8" id="KW-0697">Rotamase</keyword>
<reference evidence="11" key="1">
    <citation type="journal article" date="2014" name="Int. J. Syst. Evol. Microbiol.">
        <title>Complete genome of a new Firmicutes species belonging to the dominant human colonic microbiota ('Ruminococcus bicirculans') reveals two chromosomes and a selective capacity to utilize plant glucans.</title>
        <authorList>
            <consortium name="NISC Comparative Sequencing Program"/>
            <person name="Wegmann U."/>
            <person name="Louis P."/>
            <person name="Goesmann A."/>
            <person name="Henrissat B."/>
            <person name="Duncan S.H."/>
            <person name="Flint H.J."/>
        </authorList>
    </citation>
    <scope>NUCLEOTIDE SEQUENCE</scope>
    <source>
        <strain evidence="11">NBRC 103408</strain>
    </source>
</reference>
<evidence type="ECO:0000313" key="11">
    <source>
        <dbReference type="EMBL" id="GLQ08044.1"/>
    </source>
</evidence>
<protein>
    <recommendedName>
        <fullName evidence="4">Parvulin-like PPIase</fullName>
        <ecNumber evidence="3">5.2.1.8</ecNumber>
    </recommendedName>
    <alternativeName>
        <fullName evidence="6">Peptidyl-prolyl cis-trans isomerase plp</fullName>
    </alternativeName>
    <alternativeName>
        <fullName evidence="7">Rotamase plp</fullName>
    </alternativeName>
</protein>
<dbReference type="EMBL" id="BSNF01000010">
    <property type="protein sequence ID" value="GLQ08044.1"/>
    <property type="molecule type" value="Genomic_DNA"/>
</dbReference>
<evidence type="ECO:0000256" key="6">
    <source>
        <dbReference type="ARBA" id="ARBA00030642"/>
    </source>
</evidence>
<feature type="region of interest" description="Disordered" evidence="9">
    <location>
        <begin position="298"/>
        <end position="339"/>
    </location>
</feature>
<reference evidence="11" key="2">
    <citation type="submission" date="2023-01" db="EMBL/GenBank/DDBJ databases">
        <title>Draft genome sequence of Sneathiella chinensis strain NBRC 103408.</title>
        <authorList>
            <person name="Sun Q."/>
            <person name="Mori K."/>
        </authorList>
    </citation>
    <scope>NUCLEOTIDE SEQUENCE</scope>
    <source>
        <strain evidence="11">NBRC 103408</strain>
    </source>
</reference>
<dbReference type="PANTHER" id="PTHR47245">
    <property type="entry name" value="PEPTIDYLPROLYL ISOMERASE"/>
    <property type="match status" value="1"/>
</dbReference>
<dbReference type="Pfam" id="PF00639">
    <property type="entry name" value="Rotamase"/>
    <property type="match status" value="1"/>
</dbReference>
<dbReference type="Gene3D" id="3.10.50.40">
    <property type="match status" value="1"/>
</dbReference>
<proteinExistence type="inferred from homology"/>
<dbReference type="Gene3D" id="1.10.8.1040">
    <property type="match status" value="1"/>
</dbReference>
<sequence>MKIQSTLALVVVAGISLGAGYYIGGNKDALLGTTADIQSVATGTQDTATQVDPDDTIVATVNGDEIRESDILKMYESLPAQYRQVPFAFIKAQLVDQMINMRLVQEAAQTEKYDSQAEFTDRANDVRLQLLQEYYLQKKIDEALTDEALNAEYEKLKAAFEPVEQVHARHILVEKEEDAKKLIEELKAGGDFVELAKEHSTGPSGKDGGDLGFFIKEAMVPEFADAAFAMEVGTYSEEPVKTQFGWHVIKVEGRKPTEISPFEELKDEISDTLTNETVTNLLESLKAAATIEVVEAEVAEPALEADDKAEEKPAEAAPADEKPADEGAETPKTEDKKDG</sequence>
<evidence type="ECO:0000256" key="5">
    <source>
        <dbReference type="ARBA" id="ARBA00023110"/>
    </source>
</evidence>
<evidence type="ECO:0000313" key="12">
    <source>
        <dbReference type="Proteomes" id="UP001161409"/>
    </source>
</evidence>
<keyword evidence="12" id="KW-1185">Reference proteome</keyword>
<evidence type="ECO:0000256" key="2">
    <source>
        <dbReference type="ARBA" id="ARBA00007656"/>
    </source>
</evidence>
<evidence type="ECO:0000256" key="3">
    <source>
        <dbReference type="ARBA" id="ARBA00013194"/>
    </source>
</evidence>
<dbReference type="EC" id="5.2.1.8" evidence="3"/>
<evidence type="ECO:0000256" key="1">
    <source>
        <dbReference type="ARBA" id="ARBA00000971"/>
    </source>
</evidence>
<dbReference type="SUPFAM" id="SSF54534">
    <property type="entry name" value="FKBP-like"/>
    <property type="match status" value="1"/>
</dbReference>
<evidence type="ECO:0000256" key="8">
    <source>
        <dbReference type="PROSITE-ProRule" id="PRU00278"/>
    </source>
</evidence>
<dbReference type="InterPro" id="IPR046357">
    <property type="entry name" value="PPIase_dom_sf"/>
</dbReference>
<dbReference type="PROSITE" id="PS50198">
    <property type="entry name" value="PPIC_PPIASE_2"/>
    <property type="match status" value="1"/>
</dbReference>
<feature type="compositionally biased region" description="Basic and acidic residues" evidence="9">
    <location>
        <begin position="305"/>
        <end position="339"/>
    </location>
</feature>
<keyword evidence="8" id="KW-0413">Isomerase</keyword>
<name>A0ABQ5U7D1_9PROT</name>
<dbReference type="SUPFAM" id="SSF109998">
    <property type="entry name" value="Triger factor/SurA peptide-binding domain-like"/>
    <property type="match status" value="1"/>
</dbReference>
<evidence type="ECO:0000256" key="7">
    <source>
        <dbReference type="ARBA" id="ARBA00031484"/>
    </source>
</evidence>
<dbReference type="PANTHER" id="PTHR47245:SF2">
    <property type="entry name" value="PEPTIDYL-PROLYL CIS-TRANS ISOMERASE HP_0175-RELATED"/>
    <property type="match status" value="1"/>
</dbReference>
<dbReference type="RefSeq" id="WP_338090295.1">
    <property type="nucleotide sequence ID" value="NZ_BSNF01000010.1"/>
</dbReference>
<organism evidence="11 12">
    <name type="scientific">Sneathiella chinensis</name>
    <dbReference type="NCBI Taxonomy" id="349750"/>
    <lineage>
        <taxon>Bacteria</taxon>
        <taxon>Pseudomonadati</taxon>
        <taxon>Pseudomonadota</taxon>
        <taxon>Alphaproteobacteria</taxon>
        <taxon>Sneathiellales</taxon>
        <taxon>Sneathiellaceae</taxon>
        <taxon>Sneathiella</taxon>
    </lineage>
</organism>
<comment type="caution">
    <text evidence="11">The sequence shown here is derived from an EMBL/GenBank/DDBJ whole genome shotgun (WGS) entry which is preliminary data.</text>
</comment>
<feature type="domain" description="PpiC" evidence="10">
    <location>
        <begin position="163"/>
        <end position="253"/>
    </location>
</feature>
<dbReference type="Proteomes" id="UP001161409">
    <property type="component" value="Unassembled WGS sequence"/>
</dbReference>
<dbReference type="InterPro" id="IPR027304">
    <property type="entry name" value="Trigger_fact/SurA_dom_sf"/>
</dbReference>